<name>A0A562JLY2_9FIRM</name>
<evidence type="ECO:0000256" key="10">
    <source>
        <dbReference type="ARBA" id="ARBA00022989"/>
    </source>
</evidence>
<dbReference type="OrthoDB" id="9800627at2"/>
<organism evidence="15 16">
    <name type="scientific">Sedimentibacter saalensis</name>
    <dbReference type="NCBI Taxonomy" id="130788"/>
    <lineage>
        <taxon>Bacteria</taxon>
        <taxon>Bacillati</taxon>
        <taxon>Bacillota</taxon>
        <taxon>Tissierellia</taxon>
        <taxon>Sedimentibacter</taxon>
    </lineage>
</organism>
<evidence type="ECO:0000256" key="7">
    <source>
        <dbReference type="ARBA" id="ARBA00022723"/>
    </source>
</evidence>
<keyword evidence="9" id="KW-0862">Zinc</keyword>
<dbReference type="InterPro" id="IPR044537">
    <property type="entry name" value="Rip2-like"/>
</dbReference>
<dbReference type="Pfam" id="PF02163">
    <property type="entry name" value="Peptidase_M50"/>
    <property type="match status" value="1"/>
</dbReference>
<dbReference type="GO" id="GO:0046872">
    <property type="term" value="F:metal ion binding"/>
    <property type="evidence" value="ECO:0007669"/>
    <property type="project" value="UniProtKB-KW"/>
</dbReference>
<dbReference type="EMBL" id="VLKH01000001">
    <property type="protein sequence ID" value="TWH83874.1"/>
    <property type="molecule type" value="Genomic_DNA"/>
</dbReference>
<feature type="transmembrane region" description="Helical" evidence="13">
    <location>
        <begin position="121"/>
        <end position="142"/>
    </location>
</feature>
<proteinExistence type="inferred from homology"/>
<evidence type="ECO:0000256" key="1">
    <source>
        <dbReference type="ARBA" id="ARBA00001947"/>
    </source>
</evidence>
<evidence type="ECO:0000256" key="4">
    <source>
        <dbReference type="ARBA" id="ARBA00022475"/>
    </source>
</evidence>
<feature type="transmembrane region" description="Helical" evidence="13">
    <location>
        <begin position="174"/>
        <end position="197"/>
    </location>
</feature>
<evidence type="ECO:0000256" key="3">
    <source>
        <dbReference type="ARBA" id="ARBA00007931"/>
    </source>
</evidence>
<dbReference type="RefSeq" id="WP_019229232.1">
    <property type="nucleotide sequence ID" value="NZ_DAMBUX010000006.1"/>
</dbReference>
<gene>
    <name evidence="15" type="ORF">LY60_00491</name>
</gene>
<dbReference type="GO" id="GO:0005886">
    <property type="term" value="C:plasma membrane"/>
    <property type="evidence" value="ECO:0007669"/>
    <property type="project" value="UniProtKB-SubCell"/>
</dbReference>
<keyword evidence="7" id="KW-0479">Metal-binding</keyword>
<comment type="similarity">
    <text evidence="3">Belongs to the peptidase M50B family.</text>
</comment>
<evidence type="ECO:0000256" key="8">
    <source>
        <dbReference type="ARBA" id="ARBA00022801"/>
    </source>
</evidence>
<comment type="subcellular location">
    <subcellularLocation>
        <location evidence="2">Cell membrane</location>
        <topology evidence="2">Multi-pass membrane protein</topology>
    </subcellularLocation>
</comment>
<dbReference type="InterPro" id="IPR052348">
    <property type="entry name" value="Metallopeptidase_M50B"/>
</dbReference>
<comment type="cofactor">
    <cofactor evidence="1">
        <name>Zn(2+)</name>
        <dbReference type="ChEBI" id="CHEBI:29105"/>
    </cofactor>
</comment>
<dbReference type="Proteomes" id="UP000315343">
    <property type="component" value="Unassembled WGS sequence"/>
</dbReference>
<dbReference type="PANTHER" id="PTHR35864:SF1">
    <property type="entry name" value="ZINC METALLOPROTEASE YWHC-RELATED"/>
    <property type="match status" value="1"/>
</dbReference>
<keyword evidence="16" id="KW-1185">Reference proteome</keyword>
<evidence type="ECO:0000256" key="11">
    <source>
        <dbReference type="ARBA" id="ARBA00023049"/>
    </source>
</evidence>
<protein>
    <submittedName>
        <fullName evidence="15">Zn-dependent protease</fullName>
    </submittedName>
</protein>
<evidence type="ECO:0000256" key="5">
    <source>
        <dbReference type="ARBA" id="ARBA00022670"/>
    </source>
</evidence>
<evidence type="ECO:0000256" key="13">
    <source>
        <dbReference type="SAM" id="Phobius"/>
    </source>
</evidence>
<keyword evidence="12 13" id="KW-0472">Membrane</keyword>
<evidence type="ECO:0000256" key="2">
    <source>
        <dbReference type="ARBA" id="ARBA00004651"/>
    </source>
</evidence>
<evidence type="ECO:0000259" key="14">
    <source>
        <dbReference type="Pfam" id="PF02163"/>
    </source>
</evidence>
<evidence type="ECO:0000256" key="12">
    <source>
        <dbReference type="ARBA" id="ARBA00023136"/>
    </source>
</evidence>
<reference evidence="15 16" key="1">
    <citation type="submission" date="2019-07" db="EMBL/GenBank/DDBJ databases">
        <title>Genomic Encyclopedia of Type Strains, Phase I: the one thousand microbial genomes (KMG-I) project.</title>
        <authorList>
            <person name="Kyrpides N."/>
        </authorList>
    </citation>
    <scope>NUCLEOTIDE SEQUENCE [LARGE SCALE GENOMIC DNA]</scope>
    <source>
        <strain evidence="15 16">DSM 13558</strain>
    </source>
</reference>
<evidence type="ECO:0000313" key="16">
    <source>
        <dbReference type="Proteomes" id="UP000315343"/>
    </source>
</evidence>
<sequence>MNYLINKLLVLPGILLGISIHEFSHGYAAVKMGDDTPRIQGRLTLNPIHHIDPMGFLCLLLFGFGWAKPVMINSRNFKNPRRDDAIVSIAGPLANLLTAALFVFFLKLADNYLPYNQLGQIIWEVLQNTVIINLVLMMFNLIPIPPLDGHHILGSIGGAKVWNFYYKYYDHLRFAMLLLIVFNGVSLIISPGINFVYNMLITLIF</sequence>
<dbReference type="AlphaFoldDB" id="A0A562JLY2"/>
<feature type="transmembrane region" description="Helical" evidence="13">
    <location>
        <begin position="50"/>
        <end position="67"/>
    </location>
</feature>
<dbReference type="GO" id="GO:0006508">
    <property type="term" value="P:proteolysis"/>
    <property type="evidence" value="ECO:0007669"/>
    <property type="project" value="UniProtKB-KW"/>
</dbReference>
<keyword evidence="6 13" id="KW-0812">Transmembrane</keyword>
<comment type="caution">
    <text evidence="15">The sequence shown here is derived from an EMBL/GenBank/DDBJ whole genome shotgun (WGS) entry which is preliminary data.</text>
</comment>
<feature type="domain" description="Peptidase M50" evidence="14">
    <location>
        <begin position="121"/>
        <end position="156"/>
    </location>
</feature>
<keyword evidence="8" id="KW-0378">Hydrolase</keyword>
<keyword evidence="5 15" id="KW-0645">Protease</keyword>
<keyword evidence="10 13" id="KW-1133">Transmembrane helix</keyword>
<dbReference type="InterPro" id="IPR008915">
    <property type="entry name" value="Peptidase_M50"/>
</dbReference>
<dbReference type="CDD" id="cd06158">
    <property type="entry name" value="S2P-M50_like_1"/>
    <property type="match status" value="1"/>
</dbReference>
<evidence type="ECO:0000256" key="9">
    <source>
        <dbReference type="ARBA" id="ARBA00022833"/>
    </source>
</evidence>
<dbReference type="PANTHER" id="PTHR35864">
    <property type="entry name" value="ZINC METALLOPROTEASE MJ0611-RELATED"/>
    <property type="match status" value="1"/>
</dbReference>
<keyword evidence="4" id="KW-1003">Cell membrane</keyword>
<evidence type="ECO:0000256" key="6">
    <source>
        <dbReference type="ARBA" id="ARBA00022692"/>
    </source>
</evidence>
<feature type="transmembrane region" description="Helical" evidence="13">
    <location>
        <begin position="87"/>
        <end position="109"/>
    </location>
</feature>
<accession>A0A562JLY2</accession>
<dbReference type="GO" id="GO:0008237">
    <property type="term" value="F:metallopeptidase activity"/>
    <property type="evidence" value="ECO:0007669"/>
    <property type="project" value="UniProtKB-KW"/>
</dbReference>
<keyword evidence="11" id="KW-0482">Metalloprotease</keyword>
<evidence type="ECO:0000313" key="15">
    <source>
        <dbReference type="EMBL" id="TWH83874.1"/>
    </source>
</evidence>